<proteinExistence type="predicted"/>
<dbReference type="EMBL" id="JAGKSQ010000001">
    <property type="protein sequence ID" value="MBP3950115.1"/>
    <property type="molecule type" value="Genomic_DNA"/>
</dbReference>
<evidence type="ECO:0000313" key="1">
    <source>
        <dbReference type="EMBL" id="MBP3950115.1"/>
    </source>
</evidence>
<organism evidence="1 2">
    <name type="scientific">Halalkalibacter suaedae</name>
    <dbReference type="NCBI Taxonomy" id="2822140"/>
    <lineage>
        <taxon>Bacteria</taxon>
        <taxon>Bacillati</taxon>
        <taxon>Bacillota</taxon>
        <taxon>Bacilli</taxon>
        <taxon>Bacillales</taxon>
        <taxon>Bacillaceae</taxon>
        <taxon>Halalkalibacter</taxon>
    </lineage>
</organism>
<comment type="caution">
    <text evidence="1">The sequence shown here is derived from an EMBL/GenBank/DDBJ whole genome shotgun (WGS) entry which is preliminary data.</text>
</comment>
<reference evidence="1" key="1">
    <citation type="submission" date="2021-03" db="EMBL/GenBank/DDBJ databases">
        <title>Bacillus suaedae sp. nov., isolated from Suaeda aralocaspica.</title>
        <authorList>
            <person name="Lei R.F.R."/>
        </authorList>
    </citation>
    <scope>NUCLEOTIDE SEQUENCE</scope>
    <source>
        <strain evidence="1">YZJH907-2</strain>
    </source>
</reference>
<gene>
    <name evidence="1" type="ORF">J7W16_03145</name>
</gene>
<evidence type="ECO:0000313" key="2">
    <source>
        <dbReference type="Proteomes" id="UP000678228"/>
    </source>
</evidence>
<dbReference type="Proteomes" id="UP000678228">
    <property type="component" value="Unassembled WGS sequence"/>
</dbReference>
<dbReference type="RefSeq" id="WP_210595728.1">
    <property type="nucleotide sequence ID" value="NZ_JAGKSQ010000001.1"/>
</dbReference>
<dbReference type="AlphaFoldDB" id="A0A940WXJ5"/>
<protein>
    <recommendedName>
        <fullName evidence="3">Peptide ABC transporter permease</fullName>
    </recommendedName>
</protein>
<keyword evidence="2" id="KW-1185">Reference proteome</keyword>
<evidence type="ECO:0008006" key="3">
    <source>
        <dbReference type="Google" id="ProtNLM"/>
    </source>
</evidence>
<accession>A0A940WXJ5</accession>
<sequence length="400" mass="47439">MIDYLSQIYKDVKVNLENYWPGFKAVPFALYDQSNTYVFNHPSFKHHQQDEFQILNRDDRFNGCTLIMFEGYPTAIVDLELYDEYEEVYSILVHELFHGFQYVQGERRFPDEVKGITYPLSKENVEWRHQERVNLFHALLEKNMEKKKQYLTAFVAFREKRSIHISEHLVYETFTETVEGPAWYVEFKGYSEKSRVSYHSVLQKYGDNLIDRYESTTNIRRSCYSSGLFMCLLLDELSPGWKEQFFETKGTLYDLVKRLVDDPLHTPIKEIDISKETEDVIKFTLEERLKQFEIFNDQDDIELHIVGQIIATAFDPMNIIPLEDRLLHKNFIKIKMNDHEYLLQQPVIGYWNGGIHNMHTLQLTLKTNPIEQKDSLIIAGVGEIKGKYMKQGNRYQLFVD</sequence>
<name>A0A940WXJ5_9BACI</name>